<feature type="transmembrane region" description="Helical" evidence="7">
    <location>
        <begin position="324"/>
        <end position="345"/>
    </location>
</feature>
<accession>A0A5J4Z1G6</accession>
<evidence type="ECO:0000256" key="2">
    <source>
        <dbReference type="ARBA" id="ARBA00009773"/>
    </source>
</evidence>
<reference evidence="9" key="1">
    <citation type="journal article" date="2019" name="Nat. Commun.">
        <title>Expansion of phycobilisome linker gene families in mesophilic red algae.</title>
        <authorList>
            <person name="Lee J."/>
            <person name="Kim D."/>
            <person name="Bhattacharya D."/>
            <person name="Yoon H.S."/>
        </authorList>
    </citation>
    <scope>NUCLEOTIDE SEQUENCE [LARGE SCALE GENOMIC DNA]</scope>
    <source>
        <strain evidence="9">CCMP 1328</strain>
    </source>
</reference>
<feature type="transmembrane region" description="Helical" evidence="7">
    <location>
        <begin position="434"/>
        <end position="455"/>
    </location>
</feature>
<evidence type="ECO:0008006" key="10">
    <source>
        <dbReference type="Google" id="ProtNLM"/>
    </source>
</evidence>
<organism evidence="8 9">
    <name type="scientific">Porphyridium purpureum</name>
    <name type="common">Red alga</name>
    <name type="synonym">Porphyridium cruentum</name>
    <dbReference type="NCBI Taxonomy" id="35688"/>
    <lineage>
        <taxon>Eukaryota</taxon>
        <taxon>Rhodophyta</taxon>
        <taxon>Bangiophyceae</taxon>
        <taxon>Porphyridiales</taxon>
        <taxon>Porphyridiaceae</taxon>
        <taxon>Porphyridium</taxon>
    </lineage>
</organism>
<dbReference type="PANTHER" id="PTHR21716:SF4">
    <property type="entry name" value="TRANSMEMBRANE PROTEIN 245"/>
    <property type="match status" value="1"/>
</dbReference>
<feature type="transmembrane region" description="Helical" evidence="7">
    <location>
        <begin position="351"/>
        <end position="368"/>
    </location>
</feature>
<sequence>MERPRSVKDVITQFEGQDRAQESDSRSDWKGQDELDSSETPEQAAKRMLSIIGVDSAPTRKDSIADDQQAEDARNEKHTHTPQKPRSTPNRSVKAASASQLVKPAALRQDTEVVRKISEPKEPHSTPNPNQKTSSSSQLPKPTATSARKTSKRFLGATQSTLAKAASAKNDEETGSGVHEPHATPQRQLSDRDMVQAHESVLLSENSSRDEQLSKGNQEGHCTPTPATIGTSSKLVMTGAEGQLSETSWVSAAQSAHDKEHKGTGIQSNQKMSGESVPEDSGLNEEIEAAESERRETDAGASAATARLQRLSAYLSQPPSSSQALDVMLGVALGTGLVLLVYANARLTESVVFGLIVAALLASPLLPIREYAYINLLGGRGDADDESGDEKHSEAAIAQELVFRLPRRSTVLILVCTFLFLMLMRPAAAGSLLAFAFGIVVVLLLLLGVLRLLLLLNAIERATAASLFAMGSLLVVGLATASSFLGGVTLDVVHSAVAAKDWAHESLQGSGSIDMLQEHLNFVQEHGARLSKLHASTIETHTAFISEQLDVNVTALLLGALEGGSGPENATSAIDWTSLWHSVQNKTMARAGQYKEQLGESVRVPRSSQDVMDLWTKLGEVASDETVQRAQTTVLSLLQKLFSFATSMFSSASELFESFSDVVSILGLTFYFLKTELTVVSSLSALLPFPDGVMNKSLDHDAHIAIMALFWGISRFFFINVAYVWMMFSAFRLQFPFLAALVAGLSSAIPMLPSSWVMVLLFSAPQLLMRDHGWVLLLVVTLPHVALQLDIDMFYKRIGEHMKLSKGLLNRSLFSAMLLLGYSSHGVRGLVIAPFAVTCSLLIYELLARIIADGQRARGSLSPISAEKV</sequence>
<feature type="compositionally biased region" description="Polar residues" evidence="6">
    <location>
        <begin position="125"/>
        <end position="148"/>
    </location>
</feature>
<protein>
    <recommendedName>
        <fullName evidence="10">Transmembrane protein</fullName>
    </recommendedName>
</protein>
<feature type="compositionally biased region" description="Basic and acidic residues" evidence="6">
    <location>
        <begin position="109"/>
        <end position="124"/>
    </location>
</feature>
<feature type="transmembrane region" description="Helical" evidence="7">
    <location>
        <begin position="737"/>
        <end position="762"/>
    </location>
</feature>
<evidence type="ECO:0000256" key="1">
    <source>
        <dbReference type="ARBA" id="ARBA00004141"/>
    </source>
</evidence>
<evidence type="ECO:0000313" key="9">
    <source>
        <dbReference type="Proteomes" id="UP000324585"/>
    </source>
</evidence>
<dbReference type="Proteomes" id="UP000324585">
    <property type="component" value="Unassembled WGS sequence"/>
</dbReference>
<feature type="transmembrane region" description="Helical" evidence="7">
    <location>
        <begin position="704"/>
        <end position="725"/>
    </location>
</feature>
<keyword evidence="9" id="KW-1185">Reference proteome</keyword>
<feature type="transmembrane region" description="Helical" evidence="7">
    <location>
        <begin position="467"/>
        <end position="490"/>
    </location>
</feature>
<comment type="caution">
    <text evidence="8">The sequence shown here is derived from an EMBL/GenBank/DDBJ whole genome shotgun (WGS) entry which is preliminary data.</text>
</comment>
<dbReference type="InterPro" id="IPR002549">
    <property type="entry name" value="AI-2E-like"/>
</dbReference>
<evidence type="ECO:0000256" key="4">
    <source>
        <dbReference type="ARBA" id="ARBA00022989"/>
    </source>
</evidence>
<feature type="compositionally biased region" description="Basic and acidic residues" evidence="6">
    <location>
        <begin position="16"/>
        <end position="33"/>
    </location>
</feature>
<dbReference type="PANTHER" id="PTHR21716">
    <property type="entry name" value="TRANSMEMBRANE PROTEIN"/>
    <property type="match status" value="1"/>
</dbReference>
<keyword evidence="5 7" id="KW-0472">Membrane</keyword>
<keyword evidence="4 7" id="KW-1133">Transmembrane helix</keyword>
<feature type="compositionally biased region" description="Polar residues" evidence="6">
    <location>
        <begin position="82"/>
        <end position="91"/>
    </location>
</feature>
<dbReference type="GO" id="GO:0016020">
    <property type="term" value="C:membrane"/>
    <property type="evidence" value="ECO:0007669"/>
    <property type="project" value="UniProtKB-SubCell"/>
</dbReference>
<dbReference type="EMBL" id="VRMN01000002">
    <property type="protein sequence ID" value="KAA8497185.1"/>
    <property type="molecule type" value="Genomic_DNA"/>
</dbReference>
<comment type="similarity">
    <text evidence="2">Belongs to the autoinducer-2 exporter (AI-2E) (TC 2.A.86) family.</text>
</comment>
<comment type="subcellular location">
    <subcellularLocation>
        <location evidence="1">Membrane</location>
        <topology evidence="1">Multi-pass membrane protein</topology>
    </subcellularLocation>
</comment>
<dbReference type="AlphaFoldDB" id="A0A5J4Z1G6"/>
<evidence type="ECO:0000256" key="5">
    <source>
        <dbReference type="ARBA" id="ARBA00023136"/>
    </source>
</evidence>
<feature type="region of interest" description="Disordered" evidence="6">
    <location>
        <begin position="246"/>
        <end position="303"/>
    </location>
</feature>
<evidence type="ECO:0000256" key="7">
    <source>
        <dbReference type="SAM" id="Phobius"/>
    </source>
</evidence>
<evidence type="ECO:0000256" key="6">
    <source>
        <dbReference type="SAM" id="MobiDB-lite"/>
    </source>
</evidence>
<keyword evidence="3 7" id="KW-0812">Transmembrane</keyword>
<proteinExistence type="inferred from homology"/>
<feature type="region of interest" description="Disordered" evidence="6">
    <location>
        <begin position="1"/>
        <end position="232"/>
    </location>
</feature>
<name>A0A5J4Z1G6_PORPP</name>
<feature type="transmembrane region" description="Helical" evidence="7">
    <location>
        <begin position="411"/>
        <end position="428"/>
    </location>
</feature>
<evidence type="ECO:0000256" key="3">
    <source>
        <dbReference type="ARBA" id="ARBA00022692"/>
    </source>
</evidence>
<feature type="transmembrane region" description="Helical" evidence="7">
    <location>
        <begin position="831"/>
        <end position="852"/>
    </location>
</feature>
<evidence type="ECO:0000313" key="8">
    <source>
        <dbReference type="EMBL" id="KAA8497185.1"/>
    </source>
</evidence>
<gene>
    <name evidence="8" type="ORF">FVE85_0914</name>
</gene>